<dbReference type="PROSITE" id="PS51352">
    <property type="entry name" value="THIOREDOXIN_2"/>
    <property type="match status" value="1"/>
</dbReference>
<dbReference type="InterPro" id="IPR036249">
    <property type="entry name" value="Thioredoxin-like_sf"/>
</dbReference>
<sequence length="492" mass="54859">MKKYFFLGLTITTVLLSQQTIAQTNAQTGDSTIKNYTRLANSTNEADKAELENQLYTLLKSNKETDWLTASRFFYQLKKNKVADSIATEGKKKFPLGIWVRNEKVDTVYKEKDPVKKEQLYMAWIKKFPPQKFPADQQISYDYARFSVGTAYAEADNVKTALEYANMIATPAWKGQGWAGTANLLQKNGHLKEAAELYKKAREDAYAFKTTRRNEPGAGFAAIGYAGYSKSLGSVYIQQGDYEKALPLLKEAHDSSKSINGSINSDYASALMKVGKDKEAFDIIDEAIKAGQATPAMKKDLKTLYAKVKGSNEGYEEYIASVNKLLLENIRKEVSKQIINVPAKDFTLKDVDGNAVSLSDYKGKTVVLDFWATWCGPCKASFPSMKMAVERFKNDPNVKFLFIHTWEKEANATDSAKAYVNRNNYPFEVLMDLKNDAGSNPVVASYKVTGIPTKFVIDGNGNIRFKFTGFSGGMDAAVEEVATMIDMAKNTK</sequence>
<accession>A0ABT6RGI8</accession>
<name>A0ABT6RGI8_9BACT</name>
<gene>
    <name evidence="4" type="ORF">QJ048_14425</name>
</gene>
<evidence type="ECO:0000256" key="1">
    <source>
        <dbReference type="ARBA" id="ARBA00023284"/>
    </source>
</evidence>
<dbReference type="EMBL" id="JASBRG010000007">
    <property type="protein sequence ID" value="MDI3320984.1"/>
    <property type="molecule type" value="Genomic_DNA"/>
</dbReference>
<dbReference type="Pfam" id="PF14559">
    <property type="entry name" value="TPR_19"/>
    <property type="match status" value="1"/>
</dbReference>
<dbReference type="SUPFAM" id="SSF52833">
    <property type="entry name" value="Thioredoxin-like"/>
    <property type="match status" value="1"/>
</dbReference>
<keyword evidence="2" id="KW-0732">Signal</keyword>
<dbReference type="PROSITE" id="PS00194">
    <property type="entry name" value="THIOREDOXIN_1"/>
    <property type="match status" value="1"/>
</dbReference>
<organism evidence="4 5">
    <name type="scientific">Pinibacter soli</name>
    <dbReference type="NCBI Taxonomy" id="3044211"/>
    <lineage>
        <taxon>Bacteria</taxon>
        <taxon>Pseudomonadati</taxon>
        <taxon>Bacteroidota</taxon>
        <taxon>Chitinophagia</taxon>
        <taxon>Chitinophagales</taxon>
        <taxon>Chitinophagaceae</taxon>
        <taxon>Pinibacter</taxon>
    </lineage>
</organism>
<dbReference type="InterPro" id="IPR000866">
    <property type="entry name" value="AhpC/TSA"/>
</dbReference>
<dbReference type="Proteomes" id="UP001226434">
    <property type="component" value="Unassembled WGS sequence"/>
</dbReference>
<dbReference type="InterPro" id="IPR050553">
    <property type="entry name" value="Thioredoxin_ResA/DsbE_sf"/>
</dbReference>
<dbReference type="PANTHER" id="PTHR42852">
    <property type="entry name" value="THIOL:DISULFIDE INTERCHANGE PROTEIN DSBE"/>
    <property type="match status" value="1"/>
</dbReference>
<evidence type="ECO:0000313" key="5">
    <source>
        <dbReference type="Proteomes" id="UP001226434"/>
    </source>
</evidence>
<dbReference type="InterPro" id="IPR017937">
    <property type="entry name" value="Thioredoxin_CS"/>
</dbReference>
<dbReference type="Pfam" id="PF00578">
    <property type="entry name" value="AhpC-TSA"/>
    <property type="match status" value="1"/>
</dbReference>
<dbReference type="RefSeq" id="WP_282335086.1">
    <property type="nucleotide sequence ID" value="NZ_JASBRG010000007.1"/>
</dbReference>
<dbReference type="Gene3D" id="1.25.40.10">
    <property type="entry name" value="Tetratricopeptide repeat domain"/>
    <property type="match status" value="1"/>
</dbReference>
<dbReference type="SUPFAM" id="SSF48452">
    <property type="entry name" value="TPR-like"/>
    <property type="match status" value="1"/>
</dbReference>
<feature type="domain" description="Thioredoxin" evidence="3">
    <location>
        <begin position="337"/>
        <end position="490"/>
    </location>
</feature>
<dbReference type="InterPro" id="IPR013766">
    <property type="entry name" value="Thioredoxin_domain"/>
</dbReference>
<keyword evidence="1" id="KW-0676">Redox-active center</keyword>
<evidence type="ECO:0000256" key="2">
    <source>
        <dbReference type="SAM" id="SignalP"/>
    </source>
</evidence>
<reference evidence="4 5" key="1">
    <citation type="submission" date="2023-05" db="EMBL/GenBank/DDBJ databases">
        <title>Genome sequence of Pinibacter sp. MAH-24.</title>
        <authorList>
            <person name="Huq M.A."/>
        </authorList>
    </citation>
    <scope>NUCLEOTIDE SEQUENCE [LARGE SCALE GENOMIC DNA]</scope>
    <source>
        <strain evidence="4 5">MAH-24</strain>
    </source>
</reference>
<evidence type="ECO:0000313" key="4">
    <source>
        <dbReference type="EMBL" id="MDI3320984.1"/>
    </source>
</evidence>
<proteinExistence type="predicted"/>
<evidence type="ECO:0000259" key="3">
    <source>
        <dbReference type="PROSITE" id="PS51352"/>
    </source>
</evidence>
<dbReference type="Gene3D" id="3.40.30.10">
    <property type="entry name" value="Glutaredoxin"/>
    <property type="match status" value="1"/>
</dbReference>
<comment type="caution">
    <text evidence="4">The sequence shown here is derived from an EMBL/GenBank/DDBJ whole genome shotgun (WGS) entry which is preliminary data.</text>
</comment>
<dbReference type="CDD" id="cd02966">
    <property type="entry name" value="TlpA_like_family"/>
    <property type="match status" value="1"/>
</dbReference>
<dbReference type="PANTHER" id="PTHR42852:SF13">
    <property type="entry name" value="PROTEIN DIPZ"/>
    <property type="match status" value="1"/>
</dbReference>
<protein>
    <submittedName>
        <fullName evidence="4">Redoxin domain-containing protein</fullName>
    </submittedName>
</protein>
<feature type="signal peptide" evidence="2">
    <location>
        <begin position="1"/>
        <end position="22"/>
    </location>
</feature>
<keyword evidence="5" id="KW-1185">Reference proteome</keyword>
<dbReference type="InterPro" id="IPR011990">
    <property type="entry name" value="TPR-like_helical_dom_sf"/>
</dbReference>
<feature type="chain" id="PRO_5047492079" evidence="2">
    <location>
        <begin position="23"/>
        <end position="492"/>
    </location>
</feature>